<feature type="compositionally biased region" description="Basic residues" evidence="1">
    <location>
        <begin position="275"/>
        <end position="286"/>
    </location>
</feature>
<dbReference type="AlphaFoldDB" id="A0A1A6ABS3"/>
<reference evidence="3" key="2">
    <citation type="submission" date="2013-07" db="EMBL/GenBank/DDBJ databases">
        <authorList>
            <consortium name="The Broad Institute Genome Sequencing Platform"/>
            <person name="Cuomo C."/>
            <person name="Litvintseva A."/>
            <person name="Chen Y."/>
            <person name="Heitman J."/>
            <person name="Sun S."/>
            <person name="Springer D."/>
            <person name="Dromer F."/>
            <person name="Young S.K."/>
            <person name="Zeng Q."/>
            <person name="Gargeya S."/>
            <person name="Fitzgerald M."/>
            <person name="Abouelleil A."/>
            <person name="Alvarado L."/>
            <person name="Berlin A.M."/>
            <person name="Chapman S.B."/>
            <person name="Dewar J."/>
            <person name="Goldberg J."/>
            <person name="Griggs A."/>
            <person name="Gujja S."/>
            <person name="Hansen M."/>
            <person name="Howarth C."/>
            <person name="Imamovic A."/>
            <person name="Larimer J."/>
            <person name="McCowan C."/>
            <person name="Murphy C."/>
            <person name="Pearson M."/>
            <person name="Priest M."/>
            <person name="Roberts A."/>
            <person name="Saif S."/>
            <person name="Shea T."/>
            <person name="Sykes S."/>
            <person name="Wortman J."/>
            <person name="Nusbaum C."/>
            <person name="Birren B."/>
        </authorList>
    </citation>
    <scope>NUCLEOTIDE SEQUENCE</scope>
    <source>
        <strain evidence="3">CBS 10117</strain>
    </source>
</reference>
<sequence length="453" mass="48449">MTEPAQLGLFTVLESEEDLHNHQAAFYESEGESESSFSLTNLDHMYGLPSAIASSEIFPSPSPSPALSSSSSISSIHRTSPMNVPRSIDEDIDMDEKLNRLSWSSRGSMSSNATTTLTECGTESEFLLATPSTENDDPFGWSTTVPFSDAFEPDVEMTEDTLGGHLYTPSHATSAKKPTLAESIRSSAKRPPPPPLTLSTRFLTPLATPTSGKLFSAISNASSAESDLILTPRTATSPSPTNLLPSLPIISSIEWESRKYASMASGLTSPTTPTRPKRRSTKAVKRKSPDDPIDLAMALEDLLNSCGEKFDTSSSCSEPEFSGPASVTASSSSSSCSESDSEFDSQPLRFPLPPSRLPFKTPSPTRKSTRPSTPYAPKKERRSLSRSAESGVSPTSLKGDHSFLTSLSMGTEPLQVKKHSAVSIGSSASSCGSGSSKKSLPSRRGLPTEWTRF</sequence>
<feature type="compositionally biased region" description="Polar residues" evidence="1">
    <location>
        <begin position="362"/>
        <end position="372"/>
    </location>
</feature>
<dbReference type="KEGG" id="kdj:28965415"/>
<evidence type="ECO:0000313" key="4">
    <source>
        <dbReference type="Proteomes" id="UP000078595"/>
    </source>
</evidence>
<evidence type="ECO:0000313" key="2">
    <source>
        <dbReference type="EMBL" id="OBR87509.1"/>
    </source>
</evidence>
<feature type="region of interest" description="Disordered" evidence="1">
    <location>
        <begin position="223"/>
        <end position="243"/>
    </location>
</feature>
<feature type="region of interest" description="Disordered" evidence="1">
    <location>
        <begin position="160"/>
        <end position="200"/>
    </location>
</feature>
<dbReference type="Proteomes" id="UP000078595">
    <property type="component" value="Chromosome 2"/>
</dbReference>
<organism evidence="2">
    <name type="scientific">Kwoniella dejecticola CBS 10117</name>
    <dbReference type="NCBI Taxonomy" id="1296121"/>
    <lineage>
        <taxon>Eukaryota</taxon>
        <taxon>Fungi</taxon>
        <taxon>Dikarya</taxon>
        <taxon>Basidiomycota</taxon>
        <taxon>Agaricomycotina</taxon>
        <taxon>Tremellomycetes</taxon>
        <taxon>Tremellales</taxon>
        <taxon>Cryptococcaceae</taxon>
        <taxon>Kwoniella</taxon>
    </lineage>
</organism>
<protein>
    <submittedName>
        <fullName evidence="2">Uncharacterized protein</fullName>
    </submittedName>
</protein>
<dbReference type="EMBL" id="KI894028">
    <property type="protein sequence ID" value="OBR87509.1"/>
    <property type="molecule type" value="Genomic_DNA"/>
</dbReference>
<feature type="compositionally biased region" description="Low complexity" evidence="1">
    <location>
        <begin position="234"/>
        <end position="243"/>
    </location>
</feature>
<dbReference type="GeneID" id="28965415"/>
<feature type="region of interest" description="Disordered" evidence="1">
    <location>
        <begin position="313"/>
        <end position="404"/>
    </location>
</feature>
<feature type="compositionally biased region" description="Polar residues" evidence="1">
    <location>
        <begin position="385"/>
        <end position="396"/>
    </location>
</feature>
<feature type="region of interest" description="Disordered" evidence="1">
    <location>
        <begin position="54"/>
        <end position="93"/>
    </location>
</feature>
<evidence type="ECO:0000313" key="3">
    <source>
        <dbReference type="EMBL" id="WWC59586.1"/>
    </source>
</evidence>
<reference evidence="3" key="3">
    <citation type="submission" date="2024-02" db="EMBL/GenBank/DDBJ databases">
        <title>Comparative genomics of Cryptococcus and Kwoniella reveals pathogenesis evolution and contrasting modes of karyotype evolution via chromosome fusion or intercentromeric recombination.</title>
        <authorList>
            <person name="Coelho M.A."/>
            <person name="David-Palma M."/>
            <person name="Shea T."/>
            <person name="Bowers K."/>
            <person name="McGinley-Smith S."/>
            <person name="Mohammad A.W."/>
            <person name="Gnirke A."/>
            <person name="Yurkov A.M."/>
            <person name="Nowrousian M."/>
            <person name="Sun S."/>
            <person name="Cuomo C.A."/>
            <person name="Heitman J."/>
        </authorList>
    </citation>
    <scope>NUCLEOTIDE SEQUENCE</scope>
    <source>
        <strain evidence="3">CBS 10117</strain>
    </source>
</reference>
<keyword evidence="4" id="KW-1185">Reference proteome</keyword>
<proteinExistence type="predicted"/>
<feature type="compositionally biased region" description="Low complexity" evidence="1">
    <location>
        <begin position="421"/>
        <end position="445"/>
    </location>
</feature>
<evidence type="ECO:0000256" key="1">
    <source>
        <dbReference type="SAM" id="MobiDB-lite"/>
    </source>
</evidence>
<dbReference type="RefSeq" id="XP_018265351.1">
    <property type="nucleotide sequence ID" value="XM_018405070.1"/>
</dbReference>
<feature type="compositionally biased region" description="Low complexity" evidence="1">
    <location>
        <begin position="54"/>
        <end position="75"/>
    </location>
</feature>
<accession>A0A1A6ABS3</accession>
<feature type="compositionally biased region" description="Low complexity" evidence="1">
    <location>
        <begin position="330"/>
        <end position="349"/>
    </location>
</feature>
<gene>
    <name evidence="2" type="ORF">I303_01716</name>
    <name evidence="3" type="ORF">I303_102143</name>
</gene>
<name>A0A1A6ABS3_9TREE</name>
<feature type="region of interest" description="Disordered" evidence="1">
    <location>
        <begin position="416"/>
        <end position="453"/>
    </location>
</feature>
<dbReference type="VEuPathDB" id="FungiDB:I303_01716"/>
<dbReference type="EMBL" id="CP144531">
    <property type="protein sequence ID" value="WWC59586.1"/>
    <property type="molecule type" value="Genomic_DNA"/>
</dbReference>
<feature type="region of interest" description="Disordered" evidence="1">
    <location>
        <begin position="261"/>
        <end position="292"/>
    </location>
</feature>
<reference evidence="2" key="1">
    <citation type="submission" date="2013-07" db="EMBL/GenBank/DDBJ databases">
        <title>The Genome Sequence of Cryptococcus dejecticola CBS10117.</title>
        <authorList>
            <consortium name="The Broad Institute Genome Sequencing Platform"/>
            <person name="Cuomo C."/>
            <person name="Litvintseva A."/>
            <person name="Chen Y."/>
            <person name="Heitman J."/>
            <person name="Sun S."/>
            <person name="Springer D."/>
            <person name="Dromer F."/>
            <person name="Young S.K."/>
            <person name="Zeng Q."/>
            <person name="Gargeya S."/>
            <person name="Fitzgerald M."/>
            <person name="Abouelleil A."/>
            <person name="Alvarado L."/>
            <person name="Berlin A.M."/>
            <person name="Chapman S.B."/>
            <person name="Dewar J."/>
            <person name="Goldberg J."/>
            <person name="Griggs A."/>
            <person name="Gujja S."/>
            <person name="Hansen M."/>
            <person name="Howarth C."/>
            <person name="Imamovic A."/>
            <person name="Larimer J."/>
            <person name="McCowan C."/>
            <person name="Murphy C."/>
            <person name="Pearson M."/>
            <person name="Priest M."/>
            <person name="Roberts A."/>
            <person name="Saif S."/>
            <person name="Shea T."/>
            <person name="Sykes S."/>
            <person name="Wortman J."/>
            <person name="Nusbaum C."/>
            <person name="Birren B."/>
        </authorList>
    </citation>
    <scope>NUCLEOTIDE SEQUENCE [LARGE SCALE GENOMIC DNA]</scope>
    <source>
        <strain evidence="2">CBS 10117</strain>
    </source>
</reference>
<dbReference type="OrthoDB" id="2564452at2759"/>